<dbReference type="PANTHER" id="PTHR10622:SF12">
    <property type="entry name" value="HET DOMAIN-CONTAINING PROTEIN"/>
    <property type="match status" value="1"/>
</dbReference>
<keyword evidence="4" id="KW-1185">Reference proteome</keyword>
<feature type="domain" description="Heterokaryon incompatibility" evidence="1">
    <location>
        <begin position="22"/>
        <end position="106"/>
    </location>
</feature>
<dbReference type="OrthoDB" id="20872at2759"/>
<evidence type="ECO:0000313" key="3">
    <source>
        <dbReference type="EMBL" id="KAF1980723.1"/>
    </source>
</evidence>
<dbReference type="EMBL" id="ML977225">
    <property type="protein sequence ID" value="KAF1980723.1"/>
    <property type="molecule type" value="Genomic_DNA"/>
</dbReference>
<dbReference type="Proteomes" id="UP000800041">
    <property type="component" value="Unassembled WGS sequence"/>
</dbReference>
<accession>A0A6G1GIE4</accession>
<evidence type="ECO:0000259" key="1">
    <source>
        <dbReference type="Pfam" id="PF06985"/>
    </source>
</evidence>
<dbReference type="AlphaFoldDB" id="A0A6G1GIE4"/>
<dbReference type="InterPro" id="IPR058525">
    <property type="entry name" value="DUF8212"/>
</dbReference>
<dbReference type="Pfam" id="PF06985">
    <property type="entry name" value="HET"/>
    <property type="match status" value="1"/>
</dbReference>
<gene>
    <name evidence="3" type="ORF">K402DRAFT_415843</name>
</gene>
<proteinExistence type="predicted"/>
<sequence>MRLINTETLELEEFYLKNAPPYAILSHTWGDEEVTSQDMAHPVSSQKKGYRKIAETCRLAQEAGFDWCWVDTCCIDKASSAELTESINSMFNWYSAAEICVVFLEDLEPSIHHASADNIIQCRWFTRGWTLQELIAPSVVRFYDSTWTLRGTKSELSKIIARHTRIPIPILLNDDSVQLCSVAGRMSWAANRETTRLEDQAYSLLGIFGVNMPLLYGEGPKAFRRLQEEIIKRDNDLTIFAWDVADWNVHGGYISQSLFAPSPAAFAKTYGVSIVLYGAPMIGSLHSHTRPHDLTSRPSSIPLELDLTISQPCRKFPRNSFTAIQCKRYFPPR</sequence>
<evidence type="ECO:0000313" key="4">
    <source>
        <dbReference type="Proteomes" id="UP000800041"/>
    </source>
</evidence>
<dbReference type="PANTHER" id="PTHR10622">
    <property type="entry name" value="HET DOMAIN-CONTAINING PROTEIN"/>
    <property type="match status" value="1"/>
</dbReference>
<reference evidence="3" key="1">
    <citation type="journal article" date="2020" name="Stud. Mycol.">
        <title>101 Dothideomycetes genomes: a test case for predicting lifestyles and emergence of pathogens.</title>
        <authorList>
            <person name="Haridas S."/>
            <person name="Albert R."/>
            <person name="Binder M."/>
            <person name="Bloem J."/>
            <person name="Labutti K."/>
            <person name="Salamov A."/>
            <person name="Andreopoulos B."/>
            <person name="Baker S."/>
            <person name="Barry K."/>
            <person name="Bills G."/>
            <person name="Bluhm B."/>
            <person name="Cannon C."/>
            <person name="Castanera R."/>
            <person name="Culley D."/>
            <person name="Daum C."/>
            <person name="Ezra D."/>
            <person name="Gonzalez J."/>
            <person name="Henrissat B."/>
            <person name="Kuo A."/>
            <person name="Liang C."/>
            <person name="Lipzen A."/>
            <person name="Lutzoni F."/>
            <person name="Magnuson J."/>
            <person name="Mondo S."/>
            <person name="Nolan M."/>
            <person name="Ohm R."/>
            <person name="Pangilinan J."/>
            <person name="Park H.-J."/>
            <person name="Ramirez L."/>
            <person name="Alfaro M."/>
            <person name="Sun H."/>
            <person name="Tritt A."/>
            <person name="Yoshinaga Y."/>
            <person name="Zwiers L.-H."/>
            <person name="Turgeon B."/>
            <person name="Goodwin S."/>
            <person name="Spatafora J."/>
            <person name="Crous P."/>
            <person name="Grigoriev I."/>
        </authorList>
    </citation>
    <scope>NUCLEOTIDE SEQUENCE</scope>
    <source>
        <strain evidence="3">CBS 113979</strain>
    </source>
</reference>
<name>A0A6G1GIE4_9PEZI</name>
<protein>
    <submittedName>
        <fullName evidence="3">HET-domain-containing protein</fullName>
    </submittedName>
</protein>
<feature type="domain" description="DUF8212" evidence="2">
    <location>
        <begin position="221"/>
        <end position="244"/>
    </location>
</feature>
<dbReference type="Pfam" id="PF26640">
    <property type="entry name" value="DUF8212"/>
    <property type="match status" value="1"/>
</dbReference>
<evidence type="ECO:0000259" key="2">
    <source>
        <dbReference type="Pfam" id="PF26640"/>
    </source>
</evidence>
<organism evidence="3 4">
    <name type="scientific">Aulographum hederae CBS 113979</name>
    <dbReference type="NCBI Taxonomy" id="1176131"/>
    <lineage>
        <taxon>Eukaryota</taxon>
        <taxon>Fungi</taxon>
        <taxon>Dikarya</taxon>
        <taxon>Ascomycota</taxon>
        <taxon>Pezizomycotina</taxon>
        <taxon>Dothideomycetes</taxon>
        <taxon>Pleosporomycetidae</taxon>
        <taxon>Aulographales</taxon>
        <taxon>Aulographaceae</taxon>
    </lineage>
</organism>
<dbReference type="InterPro" id="IPR010730">
    <property type="entry name" value="HET"/>
</dbReference>